<gene>
    <name evidence="1" type="primary">Zmym6_3</name>
    <name evidence="1" type="ORF">GTO93_0002203</name>
</gene>
<evidence type="ECO:0000313" key="2">
    <source>
        <dbReference type="Proteomes" id="UP001166093"/>
    </source>
</evidence>
<keyword evidence="2" id="KW-1185">Reference proteome</keyword>
<dbReference type="EMBL" id="JAAWVQ010065589">
    <property type="protein sequence ID" value="MBN3277037.1"/>
    <property type="molecule type" value="Genomic_DNA"/>
</dbReference>
<name>A0ABS2XS37_POLSP</name>
<feature type="non-terminal residue" evidence="1">
    <location>
        <position position="1"/>
    </location>
</feature>
<dbReference type="Proteomes" id="UP001166093">
    <property type="component" value="Unassembled WGS sequence"/>
</dbReference>
<reference evidence="1" key="1">
    <citation type="journal article" date="2021" name="Cell">
        <title>Tracing the genetic footprints of vertebrate landing in non-teleost ray-finned fishes.</title>
        <authorList>
            <person name="Bi X."/>
            <person name="Wang K."/>
            <person name="Yang L."/>
            <person name="Pan H."/>
            <person name="Jiang H."/>
            <person name="Wei Q."/>
            <person name="Fang M."/>
            <person name="Yu H."/>
            <person name="Zhu C."/>
            <person name="Cai Y."/>
            <person name="He Y."/>
            <person name="Gan X."/>
            <person name="Zeng H."/>
            <person name="Yu D."/>
            <person name="Zhu Y."/>
            <person name="Jiang H."/>
            <person name="Qiu Q."/>
            <person name="Yang H."/>
            <person name="Zhang Y.E."/>
            <person name="Wang W."/>
            <person name="Zhu M."/>
            <person name="He S."/>
            <person name="Zhang G."/>
        </authorList>
    </citation>
    <scope>NUCLEOTIDE SEQUENCE</scope>
    <source>
        <strain evidence="1">Pddl_001</strain>
    </source>
</reference>
<accession>A0ABS2XS37</accession>
<comment type="caution">
    <text evidence="1">The sequence shown here is derived from an EMBL/GenBank/DDBJ whole genome shotgun (WGS) entry which is preliminary data.</text>
</comment>
<feature type="non-terminal residue" evidence="1">
    <location>
        <position position="219"/>
    </location>
</feature>
<protein>
    <submittedName>
        <fullName evidence="1">ZMYM6 protein</fullName>
    </submittedName>
</protein>
<dbReference type="PANTHER" id="PTHR45913:SF19">
    <property type="entry name" value="LOW QUALITY PROTEIN: ZINC FINGER BED DOMAIN-CONTAINING PROTEIN 5-LIKE"/>
    <property type="match status" value="1"/>
</dbReference>
<sequence length="219" mass="24968">EKKTVQRQYNESYLTFGFSWTGDATCPLLQREVGKCCDVPSKLKLHLQTKHKIPLSDNRVQRQIDDMSADIEEVLQEKLLPSEKFALQIDESTDISGHFHLLANIQYVDGDSIQDIFLFYSHETGEEIFELRMDCTTKLKFGEVSLDMFWLTAVHECPTISDYAIVVLLPFLTTYLCKLTFSTLATANTYPELSPWASTSRICTASPLHLFIITSQIVT</sequence>
<dbReference type="PANTHER" id="PTHR45913">
    <property type="entry name" value="EPM2A-INTERACTING PROTEIN 1"/>
    <property type="match status" value="1"/>
</dbReference>
<proteinExistence type="predicted"/>
<organism evidence="1 2">
    <name type="scientific">Polyodon spathula</name>
    <name type="common">North American paddlefish</name>
    <name type="synonym">Squalus spathula</name>
    <dbReference type="NCBI Taxonomy" id="7913"/>
    <lineage>
        <taxon>Eukaryota</taxon>
        <taxon>Metazoa</taxon>
        <taxon>Chordata</taxon>
        <taxon>Craniata</taxon>
        <taxon>Vertebrata</taxon>
        <taxon>Euteleostomi</taxon>
        <taxon>Actinopterygii</taxon>
        <taxon>Chondrostei</taxon>
        <taxon>Acipenseriformes</taxon>
        <taxon>Polyodontidae</taxon>
        <taxon>Polyodon</taxon>
    </lineage>
</organism>
<evidence type="ECO:0000313" key="1">
    <source>
        <dbReference type="EMBL" id="MBN3277037.1"/>
    </source>
</evidence>